<evidence type="ECO:0000256" key="3">
    <source>
        <dbReference type="ARBA" id="ARBA00022679"/>
    </source>
</evidence>
<proteinExistence type="inferred from homology"/>
<reference evidence="8 9" key="1">
    <citation type="submission" date="2020-11" db="EMBL/GenBank/DDBJ databases">
        <title>Pedobacter endophytica, an endophytic bacteria isolated form Carex pumila.</title>
        <authorList>
            <person name="Peng Y."/>
            <person name="Jiang L."/>
            <person name="Lee J."/>
        </authorList>
    </citation>
    <scope>NUCLEOTIDE SEQUENCE [LARGE SCALE GENOMIC DNA]</scope>
    <source>
        <strain evidence="8 9">JBR3-12</strain>
    </source>
</reference>
<evidence type="ECO:0000313" key="9">
    <source>
        <dbReference type="Proteomes" id="UP000594759"/>
    </source>
</evidence>
<dbReference type="EMBL" id="CP064939">
    <property type="protein sequence ID" value="QPH37836.1"/>
    <property type="molecule type" value="Genomic_DNA"/>
</dbReference>
<keyword evidence="4 6" id="KW-0547">Nucleotide-binding</keyword>
<dbReference type="GO" id="GO:0005737">
    <property type="term" value="C:cytoplasm"/>
    <property type="evidence" value="ECO:0007669"/>
    <property type="project" value="TreeGrafter"/>
</dbReference>
<dbReference type="EC" id="2.7.1.25" evidence="2 6"/>
<protein>
    <recommendedName>
        <fullName evidence="2 6">Adenylyl-sulfate kinase</fullName>
        <ecNumber evidence="2 6">2.7.1.25</ecNumber>
    </recommendedName>
</protein>
<keyword evidence="6 8" id="KW-0418">Kinase</keyword>
<keyword evidence="5 6" id="KW-0067">ATP-binding</keyword>
<dbReference type="Gene3D" id="3.40.50.300">
    <property type="entry name" value="P-loop containing nucleotide triphosphate hydrolases"/>
    <property type="match status" value="1"/>
</dbReference>
<comment type="catalytic activity">
    <reaction evidence="1 6">
        <text>adenosine 5'-phosphosulfate + ATP = 3'-phosphoadenylyl sulfate + ADP + H(+)</text>
        <dbReference type="Rhea" id="RHEA:24152"/>
        <dbReference type="ChEBI" id="CHEBI:15378"/>
        <dbReference type="ChEBI" id="CHEBI:30616"/>
        <dbReference type="ChEBI" id="CHEBI:58243"/>
        <dbReference type="ChEBI" id="CHEBI:58339"/>
        <dbReference type="ChEBI" id="CHEBI:456216"/>
        <dbReference type="EC" id="2.7.1.25"/>
    </reaction>
</comment>
<evidence type="ECO:0000256" key="1">
    <source>
        <dbReference type="ARBA" id="ARBA00001823"/>
    </source>
</evidence>
<dbReference type="RefSeq" id="WP_196097148.1">
    <property type="nucleotide sequence ID" value="NZ_CP064939.1"/>
</dbReference>
<gene>
    <name evidence="8" type="primary">cysC</name>
    <name evidence="8" type="ORF">IZT61_12010</name>
</gene>
<dbReference type="InterPro" id="IPR002891">
    <property type="entry name" value="APS"/>
</dbReference>
<dbReference type="GO" id="GO:0004020">
    <property type="term" value="F:adenylylsulfate kinase activity"/>
    <property type="evidence" value="ECO:0007669"/>
    <property type="project" value="UniProtKB-EC"/>
</dbReference>
<keyword evidence="9" id="KW-1185">Reference proteome</keyword>
<accession>A0A7U3SPA0</accession>
<dbReference type="KEGG" id="pex:IZT61_12010"/>
<dbReference type="NCBIfam" id="TIGR00455">
    <property type="entry name" value="apsK"/>
    <property type="match status" value="1"/>
</dbReference>
<dbReference type="InterPro" id="IPR059117">
    <property type="entry name" value="APS_kinase_dom"/>
</dbReference>
<dbReference type="AlphaFoldDB" id="A0A7U3SPA0"/>
<dbReference type="SUPFAM" id="SSF52540">
    <property type="entry name" value="P-loop containing nucleoside triphosphate hydrolases"/>
    <property type="match status" value="1"/>
</dbReference>
<dbReference type="PANTHER" id="PTHR42700">
    <property type="entry name" value="SULFATE ADENYLYLTRANSFERASE"/>
    <property type="match status" value="1"/>
</dbReference>
<dbReference type="GO" id="GO:0005524">
    <property type="term" value="F:ATP binding"/>
    <property type="evidence" value="ECO:0007669"/>
    <property type="project" value="UniProtKB-KW"/>
</dbReference>
<dbReference type="UniPathway" id="UPA00140">
    <property type="reaction ID" value="UER00205"/>
</dbReference>
<comment type="similarity">
    <text evidence="6">Belongs to the APS kinase family.</text>
</comment>
<dbReference type="Pfam" id="PF01583">
    <property type="entry name" value="APS_kinase"/>
    <property type="match status" value="1"/>
</dbReference>
<comment type="pathway">
    <text evidence="6">Sulfur metabolism; hydrogen sulfide biosynthesis; sulfite from sulfate: step 2/3.</text>
</comment>
<comment type="function">
    <text evidence="6">Catalyzes the synthesis of activated sulfate.</text>
</comment>
<evidence type="ECO:0000256" key="5">
    <source>
        <dbReference type="ARBA" id="ARBA00022840"/>
    </source>
</evidence>
<organism evidence="8 9">
    <name type="scientific">Pedobacter endophyticus</name>
    <dbReference type="NCBI Taxonomy" id="2789740"/>
    <lineage>
        <taxon>Bacteria</taxon>
        <taxon>Pseudomonadati</taxon>
        <taxon>Bacteroidota</taxon>
        <taxon>Sphingobacteriia</taxon>
        <taxon>Sphingobacteriales</taxon>
        <taxon>Sphingobacteriaceae</taxon>
        <taxon>Pedobacter</taxon>
    </lineage>
</organism>
<sequence>MAKVIQFTGLSGAGKTTLANGVQQELSRSNYKVAVLDGDVYRKTLCSDLGFSKSDRIENIKRLGRLAMEMSDDYDFIIIAAINPFQIARQWLRDHLNAKLVYITCAIETLTIRDTKDLYRRAMLPKGHENKIYNLTGVNDYFEPPLAPDFIISTETDTVTKSIEKLKSFMMLVR</sequence>
<evidence type="ECO:0000256" key="2">
    <source>
        <dbReference type="ARBA" id="ARBA00012121"/>
    </source>
</evidence>
<dbReference type="CDD" id="cd02027">
    <property type="entry name" value="APSK"/>
    <property type="match status" value="1"/>
</dbReference>
<dbReference type="InterPro" id="IPR027417">
    <property type="entry name" value="P-loop_NTPase"/>
</dbReference>
<name>A0A7U3SPA0_9SPHI</name>
<dbReference type="Proteomes" id="UP000594759">
    <property type="component" value="Chromosome"/>
</dbReference>
<dbReference type="GO" id="GO:0010134">
    <property type="term" value="P:sulfate assimilation via adenylyl sulfate reduction"/>
    <property type="evidence" value="ECO:0007669"/>
    <property type="project" value="TreeGrafter"/>
</dbReference>
<dbReference type="GO" id="GO:0070814">
    <property type="term" value="P:hydrogen sulfide biosynthetic process"/>
    <property type="evidence" value="ECO:0007669"/>
    <property type="project" value="UniProtKB-UniPathway"/>
</dbReference>
<dbReference type="GO" id="GO:0004781">
    <property type="term" value="F:sulfate adenylyltransferase (ATP) activity"/>
    <property type="evidence" value="ECO:0007669"/>
    <property type="project" value="TreeGrafter"/>
</dbReference>
<dbReference type="PANTHER" id="PTHR42700:SF1">
    <property type="entry name" value="SULFATE ADENYLYLTRANSFERASE"/>
    <property type="match status" value="1"/>
</dbReference>
<feature type="domain" description="APS kinase" evidence="7">
    <location>
        <begin position="3"/>
        <end position="152"/>
    </location>
</feature>
<evidence type="ECO:0000313" key="8">
    <source>
        <dbReference type="EMBL" id="QPH37836.1"/>
    </source>
</evidence>
<dbReference type="GO" id="GO:0019379">
    <property type="term" value="P:sulfate assimilation, phosphoadenylyl sulfate reduction by phosphoadenylyl-sulfate reductase (thioredoxin)"/>
    <property type="evidence" value="ECO:0007669"/>
    <property type="project" value="TreeGrafter"/>
</dbReference>
<dbReference type="InterPro" id="IPR050512">
    <property type="entry name" value="Sulf_AdTrans/APS_kinase"/>
</dbReference>
<evidence type="ECO:0000256" key="4">
    <source>
        <dbReference type="ARBA" id="ARBA00022741"/>
    </source>
</evidence>
<keyword evidence="3 6" id="KW-0808">Transferase</keyword>
<evidence type="ECO:0000259" key="7">
    <source>
        <dbReference type="Pfam" id="PF01583"/>
    </source>
</evidence>
<evidence type="ECO:0000256" key="6">
    <source>
        <dbReference type="RuleBase" id="RU004347"/>
    </source>
</evidence>